<feature type="compositionally biased region" description="Basic and acidic residues" evidence="1">
    <location>
        <begin position="127"/>
        <end position="142"/>
    </location>
</feature>
<gene>
    <name evidence="3" type="ORF">M9458_026520</name>
</gene>
<dbReference type="AlphaFoldDB" id="A0ABD0PV00"/>
<dbReference type="InterPro" id="IPR029341">
    <property type="entry name" value="FAM21/CAPZIP"/>
</dbReference>
<reference evidence="3 4" key="1">
    <citation type="submission" date="2024-05" db="EMBL/GenBank/DDBJ databases">
        <title>Genome sequencing and assembly of Indian major carp, Cirrhinus mrigala (Hamilton, 1822).</title>
        <authorList>
            <person name="Mohindra V."/>
            <person name="Chowdhury L.M."/>
            <person name="Lal K."/>
            <person name="Jena J.K."/>
        </authorList>
    </citation>
    <scope>NUCLEOTIDE SEQUENCE [LARGE SCALE GENOMIC DNA]</scope>
    <source>
        <strain evidence="3">CM1030</strain>
        <tissue evidence="3">Blood</tissue>
    </source>
</reference>
<feature type="compositionally biased region" description="Low complexity" evidence="1">
    <location>
        <begin position="146"/>
        <end position="157"/>
    </location>
</feature>
<feature type="compositionally biased region" description="Polar residues" evidence="1">
    <location>
        <begin position="23"/>
        <end position="37"/>
    </location>
</feature>
<accession>A0ABD0PV00</accession>
<feature type="non-terminal residue" evidence="3">
    <location>
        <position position="179"/>
    </location>
</feature>
<protein>
    <recommendedName>
        <fullName evidence="2">FAM21/CAPZIP domain-containing protein</fullName>
    </recommendedName>
</protein>
<dbReference type="EMBL" id="JAMKFB020000013">
    <property type="protein sequence ID" value="KAL0177626.1"/>
    <property type="molecule type" value="Genomic_DNA"/>
</dbReference>
<comment type="caution">
    <text evidence="3">The sequence shown here is derived from an EMBL/GenBank/DDBJ whole genome shotgun (WGS) entry which is preliminary data.</text>
</comment>
<evidence type="ECO:0000256" key="1">
    <source>
        <dbReference type="SAM" id="MobiDB-lite"/>
    </source>
</evidence>
<evidence type="ECO:0000313" key="3">
    <source>
        <dbReference type="EMBL" id="KAL0177626.1"/>
    </source>
</evidence>
<proteinExistence type="predicted"/>
<dbReference type="Pfam" id="PF15255">
    <property type="entry name" value="CAP-ZIP_m"/>
    <property type="match status" value="1"/>
</dbReference>
<name>A0ABD0PV00_CIRMR</name>
<feature type="compositionally biased region" description="Basic residues" evidence="1">
    <location>
        <begin position="7"/>
        <end position="19"/>
    </location>
</feature>
<evidence type="ECO:0000259" key="2">
    <source>
        <dbReference type="Pfam" id="PF15255"/>
    </source>
</evidence>
<dbReference type="Proteomes" id="UP001529510">
    <property type="component" value="Unassembled WGS sequence"/>
</dbReference>
<feature type="domain" description="FAM21/CAPZIP" evidence="2">
    <location>
        <begin position="3"/>
        <end position="37"/>
    </location>
</feature>
<keyword evidence="4" id="KW-1185">Reference proteome</keyword>
<organism evidence="3 4">
    <name type="scientific">Cirrhinus mrigala</name>
    <name type="common">Mrigala</name>
    <dbReference type="NCBI Taxonomy" id="683832"/>
    <lineage>
        <taxon>Eukaryota</taxon>
        <taxon>Metazoa</taxon>
        <taxon>Chordata</taxon>
        <taxon>Craniata</taxon>
        <taxon>Vertebrata</taxon>
        <taxon>Euteleostomi</taxon>
        <taxon>Actinopterygii</taxon>
        <taxon>Neopterygii</taxon>
        <taxon>Teleostei</taxon>
        <taxon>Ostariophysi</taxon>
        <taxon>Cypriniformes</taxon>
        <taxon>Cyprinidae</taxon>
        <taxon>Labeoninae</taxon>
        <taxon>Labeonini</taxon>
        <taxon>Cirrhinus</taxon>
    </lineage>
</organism>
<feature type="compositionally biased region" description="Basic and acidic residues" evidence="1">
    <location>
        <begin position="109"/>
        <end position="120"/>
    </location>
</feature>
<feature type="region of interest" description="Disordered" evidence="1">
    <location>
        <begin position="63"/>
        <end position="179"/>
    </location>
</feature>
<sequence>MQGRAKGAVRRRPQTRAARHLAAQQSEEAVGESTSIQADEPVMAASLPTFNPVSVRPSVLTIPVSTPASAKSPDEAVRPKRFLNSGDDLFDSDDLFATKPVPSSKHKAKTPEEGHKKTSKTEAVTASKKDQASSIFDSHEDDLFATVKQKPVQKTKQMSFLDDDGDDDIFGAGKSKSAD</sequence>
<feature type="region of interest" description="Disordered" evidence="1">
    <location>
        <begin position="1"/>
        <end position="37"/>
    </location>
</feature>
<evidence type="ECO:0000313" key="4">
    <source>
        <dbReference type="Proteomes" id="UP001529510"/>
    </source>
</evidence>